<dbReference type="GO" id="GO:0008324">
    <property type="term" value="F:monoatomic cation transmembrane transporter activity"/>
    <property type="evidence" value="ECO:0007669"/>
    <property type="project" value="InterPro"/>
</dbReference>
<protein>
    <submittedName>
        <fullName evidence="15">Glutathione-regulated potassium-efflux system protein KefB</fullName>
    </submittedName>
</protein>
<evidence type="ECO:0000313" key="16">
    <source>
        <dbReference type="Proteomes" id="UP000315369"/>
    </source>
</evidence>
<feature type="transmembrane region" description="Helical" evidence="13">
    <location>
        <begin position="179"/>
        <end position="200"/>
    </location>
</feature>
<keyword evidence="9" id="KW-0630">Potassium</keyword>
<evidence type="ECO:0000256" key="10">
    <source>
        <dbReference type="ARBA" id="ARBA00022989"/>
    </source>
</evidence>
<keyword evidence="5" id="KW-1003">Cell membrane</keyword>
<accession>A0A540WI45</accession>
<feature type="transmembrane region" description="Helical" evidence="13">
    <location>
        <begin position="292"/>
        <end position="311"/>
    </location>
</feature>
<evidence type="ECO:0000256" key="7">
    <source>
        <dbReference type="ARBA" id="ARBA00022538"/>
    </source>
</evidence>
<dbReference type="Proteomes" id="UP000315369">
    <property type="component" value="Unassembled WGS sequence"/>
</dbReference>
<sequence length="594" mass="64223">MSFLHQALVFLGAAVVSVPLFKRLGLGSVLGYLVAGAVIGPSGAQLIGDVKNVLHFSELGVVLLLFVIGLELQPSRLWNLRHSVFGMGGAQVLITGSLLAAACFLFGLPPAAAIIAGFGLSLSSTAFALQLLAERNQLTTGYGRLAFGILLFQDLAVIPLLALLPLLGHTDATSVEPGWHTGLKVVAVLVGVVLSGRFLLRPLFRAVASFHSQELFTATALLVVVGTAALLNAVGLSMALGAFLAGVLLSESEYRHELEADIEPFKGLLLGLFFIAVGMSVNLGLITERPGLITGLVVGLVAIKGAVLYGLGRFNLKENEPALSLGVVISQGGEFAFVLFALAVSFHVMSTELADLLVVVVGLSMATTPLLYAAYERWGRPRFQKKTQAREYDVAPEEDHPVIIAGFGRVGQVVGRLLRAKRITFTAIDASPEHIDFMKRFGSQVFYGDASRLDLLRAARADKARVFVLAIDDVEASMRTAKTVKEHFPHLTIFARARNRVHAYRLLDLGIEHVMRETFAGSVEMGGDILQTMGLTFSESHRVMERLRDHDEKLLRETALFHRDEQKLVEAAARARKELESLFEQDDAEAKKSA</sequence>
<keyword evidence="11" id="KW-0406">Ion transport</keyword>
<dbReference type="FunFam" id="1.20.1530.20:FF:000001">
    <property type="entry name" value="Glutathione-regulated potassium-efflux system protein KefB"/>
    <property type="match status" value="1"/>
</dbReference>
<feature type="transmembrane region" description="Helical" evidence="13">
    <location>
        <begin position="113"/>
        <end position="133"/>
    </location>
</feature>
<reference evidence="15 16" key="1">
    <citation type="submission" date="2019-06" db="EMBL/GenBank/DDBJ databases">
        <authorList>
            <person name="Livingstone P."/>
            <person name="Whitworth D."/>
        </authorList>
    </citation>
    <scope>NUCLEOTIDE SEQUENCE [LARGE SCALE GENOMIC DNA]</scope>
    <source>
        <strain evidence="15 16">AM401</strain>
    </source>
</reference>
<dbReference type="PANTHER" id="PTHR46157">
    <property type="entry name" value="K(+) EFFLUX ANTIPORTER 3, CHLOROPLASTIC"/>
    <property type="match status" value="1"/>
</dbReference>
<organism evidence="15 16">
    <name type="scientific">Myxococcus llanfairpwllgwyngyllgogerychwyrndrobwllllantysiliogogogochensis</name>
    <dbReference type="NCBI Taxonomy" id="2590453"/>
    <lineage>
        <taxon>Bacteria</taxon>
        <taxon>Pseudomonadati</taxon>
        <taxon>Myxococcota</taxon>
        <taxon>Myxococcia</taxon>
        <taxon>Myxococcales</taxon>
        <taxon>Cystobacterineae</taxon>
        <taxon>Myxococcaceae</taxon>
        <taxon>Myxococcus</taxon>
    </lineage>
</organism>
<feature type="transmembrane region" description="Helical" evidence="13">
    <location>
        <begin position="84"/>
        <end position="107"/>
    </location>
</feature>
<evidence type="ECO:0000256" key="5">
    <source>
        <dbReference type="ARBA" id="ARBA00022475"/>
    </source>
</evidence>
<feature type="transmembrane region" description="Helical" evidence="13">
    <location>
        <begin position="356"/>
        <end position="375"/>
    </location>
</feature>
<keyword evidence="7" id="KW-0633">Potassium transport</keyword>
<proteinExistence type="inferred from homology"/>
<evidence type="ECO:0000313" key="15">
    <source>
        <dbReference type="EMBL" id="TQF08653.1"/>
    </source>
</evidence>
<evidence type="ECO:0000256" key="6">
    <source>
        <dbReference type="ARBA" id="ARBA00022519"/>
    </source>
</evidence>
<keyword evidence="16" id="KW-1185">Reference proteome</keyword>
<evidence type="ECO:0000256" key="3">
    <source>
        <dbReference type="ARBA" id="ARBA00022448"/>
    </source>
</evidence>
<dbReference type="InterPro" id="IPR003148">
    <property type="entry name" value="RCK_N"/>
</dbReference>
<keyword evidence="10 13" id="KW-1133">Transmembrane helix</keyword>
<gene>
    <name evidence="15" type="ORF">FJV41_48760</name>
</gene>
<evidence type="ECO:0000256" key="13">
    <source>
        <dbReference type="SAM" id="Phobius"/>
    </source>
</evidence>
<keyword evidence="6" id="KW-0997">Cell inner membrane</keyword>
<feature type="transmembrane region" description="Helical" evidence="13">
    <location>
        <begin position="268"/>
        <end position="285"/>
    </location>
</feature>
<comment type="caution">
    <text evidence="15">The sequence shown here is derived from an EMBL/GenBank/DDBJ whole genome shotgun (WGS) entry which is preliminary data.</text>
</comment>
<keyword evidence="3" id="KW-0813">Transport</keyword>
<feature type="domain" description="RCK N-terminal" evidence="14">
    <location>
        <begin position="398"/>
        <end position="515"/>
    </location>
</feature>
<dbReference type="Gene3D" id="3.40.50.720">
    <property type="entry name" value="NAD(P)-binding Rossmann-like Domain"/>
    <property type="match status" value="1"/>
</dbReference>
<name>A0A540WI45_9BACT</name>
<feature type="transmembrane region" description="Helical" evidence="13">
    <location>
        <begin position="6"/>
        <end position="22"/>
    </location>
</feature>
<dbReference type="SUPFAM" id="SSF51735">
    <property type="entry name" value="NAD(P)-binding Rossmann-fold domains"/>
    <property type="match status" value="1"/>
</dbReference>
<evidence type="ECO:0000256" key="4">
    <source>
        <dbReference type="ARBA" id="ARBA00022449"/>
    </source>
</evidence>
<comment type="similarity">
    <text evidence="2">Belongs to the monovalent cation:proton antiporter 2 (CPA2) transporter (TC 2.A.37) family.</text>
</comment>
<feature type="transmembrane region" description="Helical" evidence="13">
    <location>
        <begin position="221"/>
        <end position="248"/>
    </location>
</feature>
<dbReference type="GO" id="GO:0005886">
    <property type="term" value="C:plasma membrane"/>
    <property type="evidence" value="ECO:0007669"/>
    <property type="project" value="UniProtKB-SubCell"/>
</dbReference>
<feature type="transmembrane region" description="Helical" evidence="13">
    <location>
        <begin position="145"/>
        <end position="167"/>
    </location>
</feature>
<dbReference type="NCBIfam" id="TIGR00932">
    <property type="entry name" value="2a37"/>
    <property type="match status" value="1"/>
</dbReference>
<dbReference type="PROSITE" id="PS51201">
    <property type="entry name" value="RCK_N"/>
    <property type="match status" value="1"/>
</dbReference>
<dbReference type="Gene3D" id="1.20.1530.20">
    <property type="match status" value="1"/>
</dbReference>
<dbReference type="InterPro" id="IPR036291">
    <property type="entry name" value="NAD(P)-bd_dom_sf"/>
</dbReference>
<evidence type="ECO:0000256" key="2">
    <source>
        <dbReference type="ARBA" id="ARBA00005551"/>
    </source>
</evidence>
<dbReference type="GO" id="GO:0015297">
    <property type="term" value="F:antiporter activity"/>
    <property type="evidence" value="ECO:0007669"/>
    <property type="project" value="UniProtKB-KW"/>
</dbReference>
<dbReference type="PANTHER" id="PTHR46157:SF4">
    <property type="entry name" value="K(+) EFFLUX ANTIPORTER 3, CHLOROPLASTIC"/>
    <property type="match status" value="1"/>
</dbReference>
<dbReference type="OrthoDB" id="9781411at2"/>
<keyword evidence="8 13" id="KW-0812">Transmembrane</keyword>
<feature type="transmembrane region" description="Helical" evidence="13">
    <location>
        <begin position="53"/>
        <end position="72"/>
    </location>
</feature>
<dbReference type="GO" id="GO:1902600">
    <property type="term" value="P:proton transmembrane transport"/>
    <property type="evidence" value="ECO:0007669"/>
    <property type="project" value="InterPro"/>
</dbReference>
<evidence type="ECO:0000256" key="12">
    <source>
        <dbReference type="ARBA" id="ARBA00023136"/>
    </source>
</evidence>
<feature type="transmembrane region" description="Helical" evidence="13">
    <location>
        <begin position="323"/>
        <end position="344"/>
    </location>
</feature>
<dbReference type="AlphaFoldDB" id="A0A540WI45"/>
<dbReference type="InterPro" id="IPR038770">
    <property type="entry name" value="Na+/solute_symporter_sf"/>
</dbReference>
<evidence type="ECO:0000256" key="1">
    <source>
        <dbReference type="ARBA" id="ARBA00004429"/>
    </source>
</evidence>
<evidence type="ECO:0000259" key="14">
    <source>
        <dbReference type="PROSITE" id="PS51201"/>
    </source>
</evidence>
<dbReference type="FunFam" id="3.40.50.720:FF:000036">
    <property type="entry name" value="Glutathione-regulated potassium-efflux system protein KefB"/>
    <property type="match status" value="1"/>
</dbReference>
<dbReference type="RefSeq" id="WP_141649450.1">
    <property type="nucleotide sequence ID" value="NZ_VIFM01000494.1"/>
</dbReference>
<dbReference type="EMBL" id="VIFM01000494">
    <property type="protein sequence ID" value="TQF08653.1"/>
    <property type="molecule type" value="Genomic_DNA"/>
</dbReference>
<feature type="transmembrane region" description="Helical" evidence="13">
    <location>
        <begin position="29"/>
        <end position="47"/>
    </location>
</feature>
<keyword evidence="4" id="KW-0050">Antiport</keyword>
<dbReference type="Pfam" id="PF02254">
    <property type="entry name" value="TrkA_N"/>
    <property type="match status" value="1"/>
</dbReference>
<dbReference type="InterPro" id="IPR006153">
    <property type="entry name" value="Cation/H_exchanger_TM"/>
</dbReference>
<comment type="subcellular location">
    <subcellularLocation>
        <location evidence="1">Cell inner membrane</location>
        <topology evidence="1">Multi-pass membrane protein</topology>
    </subcellularLocation>
</comment>
<keyword evidence="12 13" id="KW-0472">Membrane</keyword>
<dbReference type="GO" id="GO:0006813">
    <property type="term" value="P:potassium ion transport"/>
    <property type="evidence" value="ECO:0007669"/>
    <property type="project" value="UniProtKB-KW"/>
</dbReference>
<dbReference type="Pfam" id="PF00999">
    <property type="entry name" value="Na_H_Exchanger"/>
    <property type="match status" value="1"/>
</dbReference>
<dbReference type="InterPro" id="IPR004771">
    <property type="entry name" value="K/H_exchanger"/>
</dbReference>
<evidence type="ECO:0000256" key="11">
    <source>
        <dbReference type="ARBA" id="ARBA00023065"/>
    </source>
</evidence>
<evidence type="ECO:0000256" key="9">
    <source>
        <dbReference type="ARBA" id="ARBA00022958"/>
    </source>
</evidence>
<evidence type="ECO:0000256" key="8">
    <source>
        <dbReference type="ARBA" id="ARBA00022692"/>
    </source>
</evidence>